<gene>
    <name evidence="2" type="ORF">GCM10017581_048640</name>
</gene>
<comment type="caution">
    <text evidence="2">The sequence shown here is derived from an EMBL/GenBank/DDBJ whole genome shotgun (WGS) entry which is preliminary data.</text>
</comment>
<organism evidence="2 3">
    <name type="scientific">Dactylosporangium matsuzakiense</name>
    <dbReference type="NCBI Taxonomy" id="53360"/>
    <lineage>
        <taxon>Bacteria</taxon>
        <taxon>Bacillati</taxon>
        <taxon>Actinomycetota</taxon>
        <taxon>Actinomycetes</taxon>
        <taxon>Micromonosporales</taxon>
        <taxon>Micromonosporaceae</taxon>
        <taxon>Dactylosporangium</taxon>
    </lineage>
</organism>
<name>A0A9W6KJB4_9ACTN</name>
<reference evidence="2" key="1">
    <citation type="journal article" date="2014" name="Int. J. Syst. Evol. Microbiol.">
        <title>Complete genome sequence of Corynebacterium casei LMG S-19264T (=DSM 44701T), isolated from a smear-ripened cheese.</title>
        <authorList>
            <consortium name="US DOE Joint Genome Institute (JGI-PGF)"/>
            <person name="Walter F."/>
            <person name="Albersmeier A."/>
            <person name="Kalinowski J."/>
            <person name="Ruckert C."/>
        </authorList>
    </citation>
    <scope>NUCLEOTIDE SEQUENCE</scope>
    <source>
        <strain evidence="2">VKM Ac-1321</strain>
    </source>
</reference>
<dbReference type="AlphaFoldDB" id="A0A9W6KJB4"/>
<dbReference type="PANTHER" id="PTHR33495:SF2">
    <property type="entry name" value="ANTI-SIGMA FACTOR ANTAGONIST TM_1081-RELATED"/>
    <property type="match status" value="1"/>
</dbReference>
<dbReference type="Proteomes" id="UP001143480">
    <property type="component" value="Unassembled WGS sequence"/>
</dbReference>
<protein>
    <recommendedName>
        <fullName evidence="1">STAS domain-containing protein</fullName>
    </recommendedName>
</protein>
<dbReference type="SUPFAM" id="SSF52091">
    <property type="entry name" value="SpoIIaa-like"/>
    <property type="match status" value="1"/>
</dbReference>
<accession>A0A9W6KJB4</accession>
<evidence type="ECO:0000259" key="1">
    <source>
        <dbReference type="PROSITE" id="PS50801"/>
    </source>
</evidence>
<dbReference type="EMBL" id="BSFP01000029">
    <property type="protein sequence ID" value="GLL03121.1"/>
    <property type="molecule type" value="Genomic_DNA"/>
</dbReference>
<keyword evidence="3" id="KW-1185">Reference proteome</keyword>
<evidence type="ECO:0000313" key="3">
    <source>
        <dbReference type="Proteomes" id="UP001143480"/>
    </source>
</evidence>
<dbReference type="Gene3D" id="3.30.750.24">
    <property type="entry name" value="STAS domain"/>
    <property type="match status" value="1"/>
</dbReference>
<feature type="domain" description="STAS" evidence="1">
    <location>
        <begin position="32"/>
        <end position="128"/>
    </location>
</feature>
<dbReference type="InterPro" id="IPR036513">
    <property type="entry name" value="STAS_dom_sf"/>
</dbReference>
<reference evidence="2" key="2">
    <citation type="submission" date="2023-01" db="EMBL/GenBank/DDBJ databases">
        <authorList>
            <person name="Sun Q."/>
            <person name="Evtushenko L."/>
        </authorList>
    </citation>
    <scope>NUCLEOTIDE SEQUENCE</scope>
    <source>
        <strain evidence="2">VKM Ac-1321</strain>
    </source>
</reference>
<dbReference type="InterPro" id="IPR002645">
    <property type="entry name" value="STAS_dom"/>
</dbReference>
<evidence type="ECO:0000313" key="2">
    <source>
        <dbReference type="EMBL" id="GLL03121.1"/>
    </source>
</evidence>
<dbReference type="GO" id="GO:0043856">
    <property type="term" value="F:anti-sigma factor antagonist activity"/>
    <property type="evidence" value="ECO:0007669"/>
    <property type="project" value="TreeGrafter"/>
</dbReference>
<sequence length="128" mass="13339">MQTSYAGDGGGEPGGNPADLVKVQILDGDPTVVCVSGRLLFDTLQPLVTALAAVDPARHPRVIFDLANVPMCDSSALNVFVRTRTALVAAGGWLRLAAVQPMVRSVLDITNLTWILPVYPTAAAAAAD</sequence>
<dbReference type="CDD" id="cd07043">
    <property type="entry name" value="STAS_anti-anti-sigma_factors"/>
    <property type="match status" value="1"/>
</dbReference>
<dbReference type="PANTHER" id="PTHR33495">
    <property type="entry name" value="ANTI-SIGMA FACTOR ANTAGONIST TM_1081-RELATED-RELATED"/>
    <property type="match status" value="1"/>
</dbReference>
<dbReference type="PROSITE" id="PS50801">
    <property type="entry name" value="STAS"/>
    <property type="match status" value="1"/>
</dbReference>
<proteinExistence type="predicted"/>
<dbReference type="Pfam" id="PF01740">
    <property type="entry name" value="STAS"/>
    <property type="match status" value="1"/>
</dbReference>
<dbReference type="RefSeq" id="WP_223105040.1">
    <property type="nucleotide sequence ID" value="NZ_BAAAXA010000001.1"/>
</dbReference>